<dbReference type="EMBL" id="UOEQ01000160">
    <property type="protein sequence ID" value="VAW18044.1"/>
    <property type="molecule type" value="Genomic_DNA"/>
</dbReference>
<feature type="compositionally biased region" description="Acidic residues" evidence="1">
    <location>
        <begin position="71"/>
        <end position="80"/>
    </location>
</feature>
<name>A0A3B0UBH4_9ZZZZ</name>
<organism evidence="2">
    <name type="scientific">hydrothermal vent metagenome</name>
    <dbReference type="NCBI Taxonomy" id="652676"/>
    <lineage>
        <taxon>unclassified sequences</taxon>
        <taxon>metagenomes</taxon>
        <taxon>ecological metagenomes</taxon>
    </lineage>
</organism>
<evidence type="ECO:0000313" key="2">
    <source>
        <dbReference type="EMBL" id="VAW18044.1"/>
    </source>
</evidence>
<feature type="region of interest" description="Disordered" evidence="1">
    <location>
        <begin position="25"/>
        <end position="137"/>
    </location>
</feature>
<dbReference type="InterPro" id="IPR019632">
    <property type="entry name" value="DUF2497"/>
</dbReference>
<sequence>MNNPASKEPSMDEILSSIRQIIADEDQPAEQDIAAPAAAVAMPEPVQSEAEADQAMMEAQAATPAIPDVLEPADDAELDSAEPLALTPDQMIEQNADATDAGTVEASTVDDDLGISFSPASSGIDANSPPALEPETEVAEVEVPAEPDEEIELVIADDIAFDEPESEPEEPAVAEAMPDPELSTDMTEKLLEPTTAAAVTHTFSKLNALAIGGADLTLEAIVRDMLRPMLKEWLDENLPATVERMVEKEIERVSRGS</sequence>
<dbReference type="GO" id="GO:0051301">
    <property type="term" value="P:cell division"/>
    <property type="evidence" value="ECO:0007669"/>
    <property type="project" value="UniProtKB-KW"/>
</dbReference>
<dbReference type="AlphaFoldDB" id="A0A3B0UBH4"/>
<keyword evidence="2" id="KW-0131">Cell cycle</keyword>
<accession>A0A3B0UBH4</accession>
<proteinExistence type="predicted"/>
<feature type="compositionally biased region" description="Low complexity" evidence="1">
    <location>
        <begin position="53"/>
        <end position="62"/>
    </location>
</feature>
<reference evidence="2" key="1">
    <citation type="submission" date="2018-06" db="EMBL/GenBank/DDBJ databases">
        <authorList>
            <person name="Zhirakovskaya E."/>
        </authorList>
    </citation>
    <scope>NUCLEOTIDE SEQUENCE</scope>
</reference>
<feature type="compositionally biased region" description="Low complexity" evidence="1">
    <location>
        <begin position="30"/>
        <end position="46"/>
    </location>
</feature>
<gene>
    <name evidence="2" type="ORF">MNBD_ALPHA11-2050</name>
</gene>
<evidence type="ECO:0000256" key="1">
    <source>
        <dbReference type="SAM" id="MobiDB-lite"/>
    </source>
</evidence>
<protein>
    <submittedName>
        <fullName evidence="2">Cell division organizing protein PopZ</fullName>
    </submittedName>
</protein>
<keyword evidence="2" id="KW-0132">Cell division</keyword>
<dbReference type="Pfam" id="PF10691">
    <property type="entry name" value="DUF2497"/>
    <property type="match status" value="1"/>
</dbReference>